<keyword evidence="3" id="KW-1185">Reference proteome</keyword>
<accession>A0A2R5GM57</accession>
<protein>
    <submittedName>
        <fullName evidence="2">Amine oxidase family member 1</fullName>
    </submittedName>
</protein>
<dbReference type="Pfam" id="PF01593">
    <property type="entry name" value="Amino_oxidase"/>
    <property type="match status" value="1"/>
</dbReference>
<gene>
    <name evidence="2" type="ORF">FCC1311_081922</name>
</gene>
<dbReference type="PANTHER" id="PTHR10742:SF418">
    <property type="entry name" value="AMINE OXIDASE DOMAIN-CONTAINING PROTEIN"/>
    <property type="match status" value="1"/>
</dbReference>
<name>A0A2R5GM57_9STRA</name>
<feature type="domain" description="Amine oxidase" evidence="1">
    <location>
        <begin position="26"/>
        <end position="532"/>
    </location>
</feature>
<dbReference type="Gene3D" id="3.50.50.60">
    <property type="entry name" value="FAD/NAD(P)-binding domain"/>
    <property type="match status" value="1"/>
</dbReference>
<evidence type="ECO:0000313" key="3">
    <source>
        <dbReference type="Proteomes" id="UP000241890"/>
    </source>
</evidence>
<dbReference type="InParanoid" id="A0A2R5GM57"/>
<dbReference type="OrthoDB" id="5046242at2759"/>
<dbReference type="Proteomes" id="UP000241890">
    <property type="component" value="Unassembled WGS sequence"/>
</dbReference>
<dbReference type="GO" id="GO:0016491">
    <property type="term" value="F:oxidoreductase activity"/>
    <property type="evidence" value="ECO:0007669"/>
    <property type="project" value="InterPro"/>
</dbReference>
<dbReference type="EMBL" id="BEYU01000110">
    <property type="protein sequence ID" value="GBG31967.1"/>
    <property type="molecule type" value="Genomic_DNA"/>
</dbReference>
<dbReference type="InterPro" id="IPR036188">
    <property type="entry name" value="FAD/NAD-bd_sf"/>
</dbReference>
<dbReference type="AlphaFoldDB" id="A0A2R5GM57"/>
<dbReference type="InterPro" id="IPR002937">
    <property type="entry name" value="Amino_oxidase"/>
</dbReference>
<proteinExistence type="predicted"/>
<dbReference type="InterPro" id="IPR050281">
    <property type="entry name" value="Flavin_monoamine_oxidase"/>
</dbReference>
<dbReference type="PROSITE" id="PS51257">
    <property type="entry name" value="PROKAR_LIPOPROTEIN"/>
    <property type="match status" value="1"/>
</dbReference>
<evidence type="ECO:0000259" key="1">
    <source>
        <dbReference type="Pfam" id="PF01593"/>
    </source>
</evidence>
<reference evidence="2 3" key="1">
    <citation type="submission" date="2017-12" db="EMBL/GenBank/DDBJ databases">
        <title>Sequencing, de novo assembly and annotation of complete genome of a new Thraustochytrid species, strain FCC1311.</title>
        <authorList>
            <person name="Sedici K."/>
            <person name="Godart F."/>
            <person name="Aiese Cigliano R."/>
            <person name="Sanseverino W."/>
            <person name="Barakat M."/>
            <person name="Ortet P."/>
            <person name="Marechal E."/>
            <person name="Cagnac O."/>
            <person name="Amato A."/>
        </authorList>
    </citation>
    <scope>NUCLEOTIDE SEQUENCE [LARGE SCALE GENOMIC DNA]</scope>
</reference>
<organism evidence="2 3">
    <name type="scientific">Hondaea fermentalgiana</name>
    <dbReference type="NCBI Taxonomy" id="2315210"/>
    <lineage>
        <taxon>Eukaryota</taxon>
        <taxon>Sar</taxon>
        <taxon>Stramenopiles</taxon>
        <taxon>Bigyra</taxon>
        <taxon>Labyrinthulomycetes</taxon>
        <taxon>Thraustochytrida</taxon>
        <taxon>Thraustochytriidae</taxon>
        <taxon>Hondaea</taxon>
    </lineage>
</organism>
<evidence type="ECO:0000313" key="2">
    <source>
        <dbReference type="EMBL" id="GBG31967.1"/>
    </source>
</evidence>
<dbReference type="PANTHER" id="PTHR10742">
    <property type="entry name" value="FLAVIN MONOAMINE OXIDASE"/>
    <property type="match status" value="1"/>
</dbReference>
<comment type="caution">
    <text evidence="2">The sequence shown here is derived from an EMBL/GenBank/DDBJ whole genome shotgun (WGS) entry which is preliminary data.</text>
</comment>
<dbReference type="SUPFAM" id="SSF54373">
    <property type="entry name" value="FAD-linked reductases, C-terminal domain"/>
    <property type="match status" value="1"/>
</dbReference>
<sequence>MASFREKDADSKDAEIFDVVIVGGGLSGLACADKLVEAGEGKLRVLVLEAKDRVGGRVRSVRDVAGFPADLEFDLGAEFVHGDGTVLHKIAREEDWTLRQIFIWAHGDGGPAEEEAPDGGAGYYYAGLDRKLMRFDALDPDFEHLSDVLDKLGEDGEAHAADGGKSMSVSERRTTLKEHLFSEGVSRRAIAMAEAGYANTLGASLEHLSLGLTRRIEHLWDNDGGDVDFRIVPSTRRLLERLTRRLRAEEGVSIQLGSPVARIGTTSASNDESHGDDDHLFVEYSMMESDDGTSKSEGEEKQTQTKNMRKKIVEARHVVVSVPVPILQNQIEREGIIFAPELPQEKRSAINALCVRGAMKIVARFREKFWPDDMHGMVCSDCHVPELWVHGAGALVGPDGDARDNVAVQTAENEGCQVLIGFAMAGAAANLACFQEAQVLEIFVRQLDEIFGQSCATQNFQNGFVLDWSKEAYIRGGYSFPSIHEEVDSRSLIARAEYGGRLHFAGEATDASESYMTMHAAMRTGVRAADEISGR</sequence>
<dbReference type="SUPFAM" id="SSF51905">
    <property type="entry name" value="FAD/NAD(P)-binding domain"/>
    <property type="match status" value="1"/>
</dbReference>